<reference evidence="3" key="2">
    <citation type="submission" date="2022-03" db="EMBL/GenBank/DDBJ databases">
        <title>Draft title - Genomic analysis of global carrot germplasm unveils the trajectory of domestication and the origin of high carotenoid orange carrot.</title>
        <authorList>
            <person name="Iorizzo M."/>
            <person name="Ellison S."/>
            <person name="Senalik D."/>
            <person name="Macko-Podgorni A."/>
            <person name="Grzebelus D."/>
            <person name="Bostan H."/>
            <person name="Rolling W."/>
            <person name="Curaba J."/>
            <person name="Simon P."/>
        </authorList>
    </citation>
    <scope>NUCLEOTIDE SEQUENCE</scope>
    <source>
        <tissue evidence="3">Leaf</tissue>
    </source>
</reference>
<organism evidence="2">
    <name type="scientific">Daucus carota subsp. sativus</name>
    <name type="common">Carrot</name>
    <dbReference type="NCBI Taxonomy" id="79200"/>
    <lineage>
        <taxon>Eukaryota</taxon>
        <taxon>Viridiplantae</taxon>
        <taxon>Streptophyta</taxon>
        <taxon>Embryophyta</taxon>
        <taxon>Tracheophyta</taxon>
        <taxon>Spermatophyta</taxon>
        <taxon>Magnoliopsida</taxon>
        <taxon>eudicotyledons</taxon>
        <taxon>Gunneridae</taxon>
        <taxon>Pentapetalae</taxon>
        <taxon>asterids</taxon>
        <taxon>campanulids</taxon>
        <taxon>Apiales</taxon>
        <taxon>Apiaceae</taxon>
        <taxon>Apioideae</taxon>
        <taxon>Scandiceae</taxon>
        <taxon>Daucinae</taxon>
        <taxon>Daucus</taxon>
        <taxon>Daucus sect. Daucus</taxon>
    </lineage>
</organism>
<reference evidence="2" key="1">
    <citation type="journal article" date="2016" name="Nat. Genet.">
        <title>A high-quality carrot genome assembly provides new insights into carotenoid accumulation and asterid genome evolution.</title>
        <authorList>
            <person name="Iorizzo M."/>
            <person name="Ellison S."/>
            <person name="Senalik D."/>
            <person name="Zeng P."/>
            <person name="Satapoomin P."/>
            <person name="Huang J."/>
            <person name="Bowman M."/>
            <person name="Iovene M."/>
            <person name="Sanseverino W."/>
            <person name="Cavagnaro P."/>
            <person name="Yildiz M."/>
            <person name="Macko-Podgorni A."/>
            <person name="Moranska E."/>
            <person name="Grzebelus E."/>
            <person name="Grzebelus D."/>
            <person name="Ashrafi H."/>
            <person name="Zheng Z."/>
            <person name="Cheng S."/>
            <person name="Spooner D."/>
            <person name="Van Deynze A."/>
            <person name="Simon P."/>
        </authorList>
    </citation>
    <scope>NUCLEOTIDE SEQUENCE [LARGE SCALE GENOMIC DNA]</scope>
    <source>
        <tissue evidence="2">Leaf</tissue>
    </source>
</reference>
<evidence type="ECO:0000313" key="4">
    <source>
        <dbReference type="Proteomes" id="UP000077755"/>
    </source>
</evidence>
<protein>
    <submittedName>
        <fullName evidence="2">Uncharacterized protein</fullName>
    </submittedName>
</protein>
<name>A0A166AX37_DAUCS</name>
<dbReference type="EMBL" id="CP093345">
    <property type="protein sequence ID" value="WOG92996.1"/>
    <property type="molecule type" value="Genomic_DNA"/>
</dbReference>
<accession>A0A166AX37</accession>
<dbReference type="EMBL" id="LNRQ01000003">
    <property type="protein sequence ID" value="KZN02049.1"/>
    <property type="molecule type" value="Genomic_DNA"/>
</dbReference>
<keyword evidence="1" id="KW-0732">Signal</keyword>
<keyword evidence="4" id="KW-1185">Reference proteome</keyword>
<dbReference type="Gramene" id="KZN02049">
    <property type="protein sequence ID" value="KZN02049"/>
    <property type="gene ID" value="DCAR_010803"/>
</dbReference>
<gene>
    <name evidence="2" type="ORF">DCAR_010803</name>
    <name evidence="3" type="ORF">DCAR_0312275</name>
</gene>
<evidence type="ECO:0000313" key="2">
    <source>
        <dbReference type="EMBL" id="KZN02049.1"/>
    </source>
</evidence>
<feature type="chain" id="PRO_5007870911" evidence="1">
    <location>
        <begin position="25"/>
        <end position="129"/>
    </location>
</feature>
<dbReference type="Proteomes" id="UP000077755">
    <property type="component" value="Chromosome 3"/>
</dbReference>
<sequence>MGLLLLSRAKSVALFLIVQMKEEAQDNLPSEDLKREARRPDFVLDRGQRTKGHENREEIAITKEVLILYALQFLVRLYMFIFCISESRFSEFSSYHQVPSHFNNFHLFSGLCLRYLSNRSEVEILIDHV</sequence>
<evidence type="ECO:0000256" key="1">
    <source>
        <dbReference type="SAM" id="SignalP"/>
    </source>
</evidence>
<feature type="signal peptide" evidence="1">
    <location>
        <begin position="1"/>
        <end position="24"/>
    </location>
</feature>
<proteinExistence type="predicted"/>
<evidence type="ECO:0000313" key="3">
    <source>
        <dbReference type="EMBL" id="WOG92996.1"/>
    </source>
</evidence>
<dbReference type="AlphaFoldDB" id="A0A166AX37"/>